<name>A0A830FJG5_9EURY</name>
<protein>
    <submittedName>
        <fullName evidence="2">Uncharacterized protein</fullName>
    </submittedName>
</protein>
<feature type="transmembrane region" description="Helical" evidence="1">
    <location>
        <begin position="43"/>
        <end position="61"/>
    </location>
</feature>
<dbReference type="RefSeq" id="WP_326838274.1">
    <property type="nucleotide sequence ID" value="NZ_BMPG01000001.1"/>
</dbReference>
<organism evidence="2 3">
    <name type="scientific">Halocalculus aciditolerans</name>
    <dbReference type="NCBI Taxonomy" id="1383812"/>
    <lineage>
        <taxon>Archaea</taxon>
        <taxon>Methanobacteriati</taxon>
        <taxon>Methanobacteriota</taxon>
        <taxon>Stenosarchaea group</taxon>
        <taxon>Halobacteria</taxon>
        <taxon>Halobacteriales</taxon>
        <taxon>Halobacteriaceae</taxon>
        <taxon>Halocalculus</taxon>
    </lineage>
</organism>
<accession>A0A830FJG5</accession>
<keyword evidence="1" id="KW-0812">Transmembrane</keyword>
<keyword evidence="3" id="KW-1185">Reference proteome</keyword>
<sequence length="208" mass="22657">MMDSDRLGRLIEAKRSNAVLAWLLVAFILLVFAESLWMRDLVWAGFTLVVAGVALVPPVVARDPEIMLPWEVVLLAALPVLARTVTTWGPATDLATSLSIAALALLVAVELDVFTPVRMTPWFAIAFTVIATMATAGLWAVGQWLADLFLGTYYVLPPPGSGMTEGDALYRLMWDFVGATGVGLVAGVVFEWYFRRVVDSATRIEVVD</sequence>
<feature type="transmembrane region" description="Helical" evidence="1">
    <location>
        <begin position="122"/>
        <end position="146"/>
    </location>
</feature>
<feature type="transmembrane region" description="Helical" evidence="1">
    <location>
        <begin position="94"/>
        <end position="115"/>
    </location>
</feature>
<dbReference type="EMBL" id="BMPG01000001">
    <property type="protein sequence ID" value="GGL52947.1"/>
    <property type="molecule type" value="Genomic_DNA"/>
</dbReference>
<comment type="caution">
    <text evidence="2">The sequence shown here is derived from an EMBL/GenBank/DDBJ whole genome shotgun (WGS) entry which is preliminary data.</text>
</comment>
<feature type="transmembrane region" description="Helical" evidence="1">
    <location>
        <begin position="172"/>
        <end position="194"/>
    </location>
</feature>
<feature type="transmembrane region" description="Helical" evidence="1">
    <location>
        <begin position="68"/>
        <end position="88"/>
    </location>
</feature>
<keyword evidence="1" id="KW-1133">Transmembrane helix</keyword>
<reference evidence="2" key="1">
    <citation type="journal article" date="2014" name="Int. J. Syst. Evol. Microbiol.">
        <title>Complete genome sequence of Corynebacterium casei LMG S-19264T (=DSM 44701T), isolated from a smear-ripened cheese.</title>
        <authorList>
            <consortium name="US DOE Joint Genome Institute (JGI-PGF)"/>
            <person name="Walter F."/>
            <person name="Albersmeier A."/>
            <person name="Kalinowski J."/>
            <person name="Ruckert C."/>
        </authorList>
    </citation>
    <scope>NUCLEOTIDE SEQUENCE</scope>
    <source>
        <strain evidence="2">JCM 19596</strain>
    </source>
</reference>
<evidence type="ECO:0000313" key="3">
    <source>
        <dbReference type="Proteomes" id="UP000607197"/>
    </source>
</evidence>
<keyword evidence="1" id="KW-0472">Membrane</keyword>
<reference evidence="2" key="2">
    <citation type="submission" date="2020-09" db="EMBL/GenBank/DDBJ databases">
        <authorList>
            <person name="Sun Q."/>
            <person name="Ohkuma M."/>
        </authorList>
    </citation>
    <scope>NUCLEOTIDE SEQUENCE</scope>
    <source>
        <strain evidence="2">JCM 19596</strain>
    </source>
</reference>
<dbReference type="Proteomes" id="UP000607197">
    <property type="component" value="Unassembled WGS sequence"/>
</dbReference>
<gene>
    <name evidence="2" type="ORF">GCM10009039_08930</name>
</gene>
<proteinExistence type="predicted"/>
<evidence type="ECO:0000313" key="2">
    <source>
        <dbReference type="EMBL" id="GGL52947.1"/>
    </source>
</evidence>
<dbReference type="AlphaFoldDB" id="A0A830FJG5"/>
<evidence type="ECO:0000256" key="1">
    <source>
        <dbReference type="SAM" id="Phobius"/>
    </source>
</evidence>